<comment type="similarity">
    <text evidence="2 9">Belongs to the major facilitator superfamily. Sugar transporter (TC 2.A.1.1) family.</text>
</comment>
<feature type="transmembrane region" description="Helical" evidence="10">
    <location>
        <begin position="308"/>
        <end position="329"/>
    </location>
</feature>
<feature type="transmembrane region" description="Helical" evidence="10">
    <location>
        <begin position="336"/>
        <end position="358"/>
    </location>
</feature>
<evidence type="ECO:0000256" key="7">
    <source>
        <dbReference type="ARBA" id="ARBA00022989"/>
    </source>
</evidence>
<keyword evidence="7 10" id="KW-1133">Transmembrane helix</keyword>
<dbReference type="InterPro" id="IPR005828">
    <property type="entry name" value="MFS_sugar_transport-like"/>
</dbReference>
<keyword evidence="8 10" id="KW-0472">Membrane</keyword>
<proteinExistence type="inferred from homology"/>
<evidence type="ECO:0000259" key="11">
    <source>
        <dbReference type="PROSITE" id="PS50850"/>
    </source>
</evidence>
<evidence type="ECO:0000256" key="9">
    <source>
        <dbReference type="RuleBase" id="RU003346"/>
    </source>
</evidence>
<feature type="transmembrane region" description="Helical" evidence="10">
    <location>
        <begin position="370"/>
        <end position="391"/>
    </location>
</feature>
<dbReference type="InterPro" id="IPR050814">
    <property type="entry name" value="Myo-inositol_Transporter"/>
</dbReference>
<dbReference type="InterPro" id="IPR005829">
    <property type="entry name" value="Sugar_transporter_CS"/>
</dbReference>
<feature type="transmembrane region" description="Helical" evidence="10">
    <location>
        <begin position="100"/>
        <end position="119"/>
    </location>
</feature>
<dbReference type="PRINTS" id="PR00171">
    <property type="entry name" value="SUGRTRNSPORT"/>
</dbReference>
<evidence type="ECO:0000256" key="3">
    <source>
        <dbReference type="ARBA" id="ARBA00022448"/>
    </source>
</evidence>
<dbReference type="GO" id="GO:0005886">
    <property type="term" value="C:plasma membrane"/>
    <property type="evidence" value="ECO:0007669"/>
    <property type="project" value="UniProtKB-SubCell"/>
</dbReference>
<gene>
    <name evidence="12" type="primary">galP_2</name>
    <name evidence="12" type="ORF">KSP9073_02323</name>
</gene>
<evidence type="ECO:0000256" key="8">
    <source>
        <dbReference type="ARBA" id="ARBA00023136"/>
    </source>
</evidence>
<evidence type="ECO:0000256" key="10">
    <source>
        <dbReference type="SAM" id="Phobius"/>
    </source>
</evidence>
<dbReference type="GO" id="GO:0022857">
    <property type="term" value="F:transmembrane transporter activity"/>
    <property type="evidence" value="ECO:0007669"/>
    <property type="project" value="InterPro"/>
</dbReference>
<dbReference type="PROSITE" id="PS00217">
    <property type="entry name" value="SUGAR_TRANSPORT_2"/>
    <property type="match status" value="1"/>
</dbReference>
<sequence length="480" mass="51662">MVGHSGSSPGAANYDQAKPDAVRDADIVPMVWLSCGLAALAGLLFGMDVGVISGALPFIVKEFHVSTLMEGWIVSSMMAGAALGALGAGAISQRLGRKKALMYSSLLFFIGALVAVMSTSPNILIIARILLGLAVGVASFTAPLYLSEVAPERIRGTTISFYQLMVTIGILAAFMSNLAFSYIESWRWMFGVLMIPAAMLFIGVLMVPNSPRWLASRDRFDEAREVLTKLRSSKTEIDYEMGEIEESINAKQKSRGFQMFKENPNFRRSVMLGICLQLVQQFTGMNAIMYFAPQIFQMSGFEGTAAQLWSTVATGLVNVLATFIAIGFVDRLGRKPILYAGFAVMAASMAVLATILVIGPTTTFLQYTGMASLLIFVAGFAMSAGPLIWTLCAEIQPLNGRDFGLSCSTVANWVGNFAIGQFFPVMIAAIGGAMTFGILSVLNVVFIIFTLLLIPETKGISLEKIEKNLMSGKPLKDIGT</sequence>
<feature type="domain" description="Major facilitator superfamily (MFS) profile" evidence="11">
    <location>
        <begin position="34"/>
        <end position="458"/>
    </location>
</feature>
<dbReference type="AlphaFoldDB" id="A0A2R8CN44"/>
<dbReference type="PANTHER" id="PTHR48020">
    <property type="entry name" value="PROTON MYO-INOSITOL COTRANSPORTER"/>
    <property type="match status" value="1"/>
</dbReference>
<evidence type="ECO:0000313" key="13">
    <source>
        <dbReference type="Proteomes" id="UP000244934"/>
    </source>
</evidence>
<feature type="transmembrane region" description="Helical" evidence="10">
    <location>
        <begin position="186"/>
        <end position="207"/>
    </location>
</feature>
<dbReference type="InterPro" id="IPR020846">
    <property type="entry name" value="MFS_dom"/>
</dbReference>
<dbReference type="PROSITE" id="PS50850">
    <property type="entry name" value="MFS"/>
    <property type="match status" value="1"/>
</dbReference>
<keyword evidence="3 9" id="KW-0813">Transport</keyword>
<dbReference type="Proteomes" id="UP000244934">
    <property type="component" value="Unassembled WGS sequence"/>
</dbReference>
<dbReference type="SUPFAM" id="SSF103473">
    <property type="entry name" value="MFS general substrate transporter"/>
    <property type="match status" value="1"/>
</dbReference>
<feature type="transmembrane region" description="Helical" evidence="10">
    <location>
        <begin position="72"/>
        <end position="91"/>
    </location>
</feature>
<feature type="transmembrane region" description="Helical" evidence="10">
    <location>
        <begin position="159"/>
        <end position="180"/>
    </location>
</feature>
<keyword evidence="5" id="KW-0762">Sugar transport</keyword>
<dbReference type="FunFam" id="1.20.1250.20:FF:000218">
    <property type="entry name" value="facilitated trehalose transporter Tret1"/>
    <property type="match status" value="1"/>
</dbReference>
<keyword evidence="4" id="KW-1003">Cell membrane</keyword>
<feature type="transmembrane region" description="Helical" evidence="10">
    <location>
        <begin position="429"/>
        <end position="454"/>
    </location>
</feature>
<feature type="transmembrane region" description="Helical" evidence="10">
    <location>
        <begin position="270"/>
        <end position="296"/>
    </location>
</feature>
<dbReference type="Gene3D" id="1.20.1250.20">
    <property type="entry name" value="MFS general substrate transporter like domains"/>
    <property type="match status" value="1"/>
</dbReference>
<feature type="transmembrane region" description="Helical" evidence="10">
    <location>
        <begin position="403"/>
        <end position="423"/>
    </location>
</feature>
<keyword evidence="6 10" id="KW-0812">Transmembrane</keyword>
<evidence type="ECO:0000256" key="1">
    <source>
        <dbReference type="ARBA" id="ARBA00004651"/>
    </source>
</evidence>
<dbReference type="EMBL" id="ONZI01000003">
    <property type="protein sequence ID" value="SPJ34289.1"/>
    <property type="molecule type" value="Genomic_DNA"/>
</dbReference>
<dbReference type="PANTHER" id="PTHR48020:SF12">
    <property type="entry name" value="PROTON MYO-INOSITOL COTRANSPORTER"/>
    <property type="match status" value="1"/>
</dbReference>
<evidence type="ECO:0000256" key="5">
    <source>
        <dbReference type="ARBA" id="ARBA00022597"/>
    </source>
</evidence>
<comment type="subcellular location">
    <subcellularLocation>
        <location evidence="1">Cell membrane</location>
        <topology evidence="1">Multi-pass membrane protein</topology>
    </subcellularLocation>
</comment>
<feature type="transmembrane region" description="Helical" evidence="10">
    <location>
        <begin position="31"/>
        <end position="60"/>
    </location>
</feature>
<dbReference type="Pfam" id="PF00083">
    <property type="entry name" value="Sugar_tr"/>
    <property type="match status" value="1"/>
</dbReference>
<accession>A0A2R8CN44</accession>
<name>A0A2R8CN44_9GAMM</name>
<evidence type="ECO:0000256" key="6">
    <source>
        <dbReference type="ARBA" id="ARBA00022692"/>
    </source>
</evidence>
<dbReference type="InterPro" id="IPR003663">
    <property type="entry name" value="Sugar/inositol_transpt"/>
</dbReference>
<dbReference type="PROSITE" id="PS00216">
    <property type="entry name" value="SUGAR_TRANSPORT_1"/>
    <property type="match status" value="1"/>
</dbReference>
<keyword evidence="13" id="KW-1185">Reference proteome</keyword>
<evidence type="ECO:0000256" key="2">
    <source>
        <dbReference type="ARBA" id="ARBA00010992"/>
    </source>
</evidence>
<dbReference type="NCBIfam" id="TIGR00879">
    <property type="entry name" value="SP"/>
    <property type="match status" value="1"/>
</dbReference>
<evidence type="ECO:0000313" key="12">
    <source>
        <dbReference type="EMBL" id="SPJ34289.1"/>
    </source>
</evidence>
<dbReference type="InterPro" id="IPR036259">
    <property type="entry name" value="MFS_trans_sf"/>
</dbReference>
<evidence type="ECO:0000256" key="4">
    <source>
        <dbReference type="ARBA" id="ARBA00022475"/>
    </source>
</evidence>
<feature type="transmembrane region" description="Helical" evidence="10">
    <location>
        <begin position="125"/>
        <end position="147"/>
    </location>
</feature>
<protein>
    <submittedName>
        <fullName evidence="12">Galactose-proton symporter</fullName>
    </submittedName>
</protein>
<organism evidence="12 13">
    <name type="scientific">Kushneria phyllosphaerae</name>
    <dbReference type="NCBI Taxonomy" id="2100822"/>
    <lineage>
        <taxon>Bacteria</taxon>
        <taxon>Pseudomonadati</taxon>
        <taxon>Pseudomonadota</taxon>
        <taxon>Gammaproteobacteria</taxon>
        <taxon>Oceanospirillales</taxon>
        <taxon>Halomonadaceae</taxon>
        <taxon>Kushneria</taxon>
    </lineage>
</organism>
<reference evidence="13" key="1">
    <citation type="submission" date="2018-03" db="EMBL/GenBank/DDBJ databases">
        <authorList>
            <person name="Navarro De La Torre S."/>
        </authorList>
    </citation>
    <scope>NUCLEOTIDE SEQUENCE [LARGE SCALE GENOMIC DNA]</scope>
    <source>
        <strain evidence="13">EAod3</strain>
    </source>
</reference>
<dbReference type="RefSeq" id="WP_279310064.1">
    <property type="nucleotide sequence ID" value="NZ_ONZI01000003.1"/>
</dbReference>